<protein>
    <submittedName>
        <fullName evidence="2">Uncharacterized protein</fullName>
    </submittedName>
</protein>
<sequence>MLLRSLLFASLQISAALAQTALTSPITSLEVHIARKPTVKKAFQWNTWEAEMGFAFDNVTASAIQSGDYFDFTIKGPLAPYSESSEVPLTYDFYIETDNKEQLFHVTATDDNHSFRATATDFFDSPPGETFNLAGTFSVDFLIPASAPLVDSVFTVGPFKSTISFILPTPLTTQAKGEKVKVQMTRKGTYLIAEIFSLVYQSAGQPALPKDGRFNRLQATSGATFEREPSHPWGFVDAYYIDVNLKRYDGAGSPIDADFAPPGNSFVNASEMYSHLDWYKMPANPSKAVGLYVSARSKMSGSDDSSCFYYTGNYRYVFSLSPICVAQGRGAEGLPNGEGLIAVDVVVPLATSSEVTTSSAEANF</sequence>
<dbReference type="SUPFAM" id="SSF49401">
    <property type="entry name" value="Bacterial adhesins"/>
    <property type="match status" value="1"/>
</dbReference>
<dbReference type="VEuPathDB" id="FungiDB:YALI1_C23254g"/>
<dbReference type="InterPro" id="IPR008966">
    <property type="entry name" value="Adhesion_dom_sf"/>
</dbReference>
<evidence type="ECO:0000313" key="2">
    <source>
        <dbReference type="EMBL" id="AOW02961.1"/>
    </source>
</evidence>
<dbReference type="VEuPathDB" id="FungiDB:YALI0_C16247g"/>
<accession>A0A1D8NBE3</accession>
<dbReference type="EMBL" id="CP017555">
    <property type="protein sequence ID" value="AOW02961.1"/>
    <property type="molecule type" value="Genomic_DNA"/>
</dbReference>
<organism evidence="2 3">
    <name type="scientific">Yarrowia lipolytica</name>
    <name type="common">Candida lipolytica</name>
    <dbReference type="NCBI Taxonomy" id="4952"/>
    <lineage>
        <taxon>Eukaryota</taxon>
        <taxon>Fungi</taxon>
        <taxon>Dikarya</taxon>
        <taxon>Ascomycota</taxon>
        <taxon>Saccharomycotina</taxon>
        <taxon>Dipodascomycetes</taxon>
        <taxon>Dipodascales</taxon>
        <taxon>Dipodascales incertae sedis</taxon>
        <taxon>Yarrowia</taxon>
    </lineage>
</organism>
<dbReference type="RefSeq" id="XP_501897.3">
    <property type="nucleotide sequence ID" value="XM_501897.3"/>
</dbReference>
<evidence type="ECO:0000313" key="3">
    <source>
        <dbReference type="Proteomes" id="UP000182444"/>
    </source>
</evidence>
<gene>
    <name evidence="2" type="ORF">YALI1_C23254g</name>
</gene>
<dbReference type="KEGG" id="yli:2909256"/>
<evidence type="ECO:0000256" key="1">
    <source>
        <dbReference type="SAM" id="SignalP"/>
    </source>
</evidence>
<keyword evidence="1" id="KW-0732">Signal</keyword>
<name>A0A1D8NBE3_YARLL</name>
<proteinExistence type="predicted"/>
<dbReference type="eggNOG" id="KOG3544">
    <property type="taxonomic scope" value="Eukaryota"/>
</dbReference>
<dbReference type="AlphaFoldDB" id="A0A1D8NBE3"/>
<feature type="signal peptide" evidence="1">
    <location>
        <begin position="1"/>
        <end position="18"/>
    </location>
</feature>
<reference evidence="2 3" key="1">
    <citation type="journal article" date="2016" name="PLoS ONE">
        <title>Sequence Assembly of Yarrowia lipolytica Strain W29/CLIB89 Shows Transposable Element Diversity.</title>
        <authorList>
            <person name="Magnan C."/>
            <person name="Yu J."/>
            <person name="Chang I."/>
            <person name="Jahn E."/>
            <person name="Kanomata Y."/>
            <person name="Wu J."/>
            <person name="Zeller M."/>
            <person name="Oakes M."/>
            <person name="Baldi P."/>
            <person name="Sandmeyer S."/>
        </authorList>
    </citation>
    <scope>NUCLEOTIDE SEQUENCE [LARGE SCALE GENOMIC DNA]</scope>
    <source>
        <strain evidence="3">CLIB89(W29)</strain>
    </source>
</reference>
<dbReference type="GeneID" id="2909256"/>
<dbReference type="Proteomes" id="UP000182444">
    <property type="component" value="Chromosome 1C"/>
</dbReference>
<feature type="chain" id="PRO_5009110430" evidence="1">
    <location>
        <begin position="19"/>
        <end position="364"/>
    </location>
</feature>